<reference evidence="3 4" key="1">
    <citation type="journal article" date="2019" name="J. Hered.">
        <title>An Improved Genome Assembly for Drosophila navojoa, the Basal Species in the mojavensis Cluster.</title>
        <authorList>
            <person name="Vanderlinde T."/>
            <person name="Dupim E.G."/>
            <person name="Nazario-Yepiz N.O."/>
            <person name="Carvalho A.B."/>
        </authorList>
    </citation>
    <scope>NUCLEOTIDE SEQUENCE [LARGE SCALE GENOMIC DNA]</scope>
    <source>
        <strain evidence="3">Navoj_Jal97</strain>
        <tissue evidence="3">Whole organism</tissue>
    </source>
</reference>
<evidence type="ECO:0000313" key="4">
    <source>
        <dbReference type="Proteomes" id="UP000295192"/>
    </source>
</evidence>
<gene>
    <name evidence="3" type="ORF">AWZ03_000283</name>
</gene>
<feature type="compositionally biased region" description="Basic residues" evidence="2">
    <location>
        <begin position="267"/>
        <end position="279"/>
    </location>
</feature>
<feature type="compositionally biased region" description="Low complexity" evidence="2">
    <location>
        <begin position="496"/>
        <end position="506"/>
    </location>
</feature>
<feature type="region of interest" description="Disordered" evidence="2">
    <location>
        <begin position="913"/>
        <end position="945"/>
    </location>
</feature>
<dbReference type="GO" id="GO:0016592">
    <property type="term" value="C:mediator complex"/>
    <property type="evidence" value="ECO:0007669"/>
    <property type="project" value="TreeGrafter"/>
</dbReference>
<dbReference type="OMA" id="AADMAYY"/>
<name>A0A484BXB1_DRONA</name>
<feature type="region of interest" description="Disordered" evidence="2">
    <location>
        <begin position="330"/>
        <end position="402"/>
    </location>
</feature>
<dbReference type="AlphaFoldDB" id="A0A484BXB1"/>
<dbReference type="InterPro" id="IPR051647">
    <property type="entry name" value="Mediator_comp_sub12"/>
</dbReference>
<feature type="coiled-coil region" evidence="1">
    <location>
        <begin position="564"/>
        <end position="603"/>
    </location>
</feature>
<feature type="compositionally biased region" description="Low complexity" evidence="2">
    <location>
        <begin position="250"/>
        <end position="266"/>
    </location>
</feature>
<dbReference type="PANTHER" id="PTHR46007">
    <property type="entry name" value="MEDIATOR OF RNA POLYMERASE II TRANSCRIPTION SUBUNIT 12"/>
    <property type="match status" value="1"/>
</dbReference>
<dbReference type="STRING" id="7232.A0A484BXB1"/>
<sequence length="1070" mass="114752">MPMSDVAAALIYTEQGNGKHAKSQPTTITTTTGATGAAAAGMTNSSSKSDSIGNAAAAAAQLGNMLSPSLISMQGQKWQQVFDLDKVIKQLRAAEKTHLRGNSKTSSAGGTAAPHVVQVQRLNASDMAYYDMVPKLATRDIVVCNACNGSYTKAGFNNHIALQHPSIWDAAPNKLSSSAGGATTATVASVADSSQDGELLGSPTDTLSATMSSCSNGSSSSLAAINNSNNTNISSASASSSSSSRHKSSSSKSSSSSKTGSSSTGRSRSKSSKNRHHSDVHHTKVGGSKKSSAIATAATAPAPVAAATVVAVKEELPAAAGAQPGIAVFSSSSNSSCSLPPTPATVAGNGNGNEHGINYSPANNMLDEQQQQQHQPSKKKLKTTGAGEATSHHRSKPAKEKQLTPIYVQQEQQQLSELDQAVSSITGQVNVEQLQQRHQVDLSAATEDALPLMHNASDENSISLTLDMLDSKFINEILNTVESDLPFDESALDTSQQQQQQQQQQQLSADQLEPTTKRLRFDDGTIQADAAEYAAALYQQQQQQHGQQVYAEEPQQTQLSAMDAMQLQQLIYQQQQMLEQADQQQQQQQQQQLKQEELQAEATAQFNVYNVPSLTDDVDESAQVAGDEQLMLPSIIYEITDNNQVSVLDQQSQQQVIAEFLTQAGYDNVDVNVNVNVLQEGVNVGGSSGNQMMHDELGEFDFSKLETVSGDANNHTKTVKLENNQPQQQQQQQQPLQPLQPTGGNSNGFNHFEGVLHAQPHRQLANAKYHDDSTYFNMTLYSGPPRPLAMNTFGLVKLPNGMGATLRKNLLTTRKANNSLLSLNGSSGVVGTLARAPPPPPTINCNGSSNGSPQQLLLPRVAAGQGKTIYAQRCSVIAQERLRCNKRALFTKLSNSNSAGNITAKRLQELLAGKLKPEKEKEKEKTDFSEASEQQLQQQQEENKRMHSFYEKRRKLLTTRQHRHLPIGGSGISSIRPFKRQRPMHLPLQLHGQSNNSSHSNNNAIGSPQQQLLKKQLLRTLSDSSNIQLTATATAAPVSGNGGSSNNPWKSNSSTPGSNSAGSDLMRVFV</sequence>
<keyword evidence="4" id="KW-1185">Reference proteome</keyword>
<proteinExistence type="predicted"/>
<feature type="region of interest" description="Disordered" evidence="2">
    <location>
        <begin position="722"/>
        <end position="752"/>
    </location>
</feature>
<keyword evidence="1" id="KW-0175">Coiled coil</keyword>
<dbReference type="Proteomes" id="UP000295192">
    <property type="component" value="Unassembled WGS sequence"/>
</dbReference>
<feature type="compositionally biased region" description="Low complexity" evidence="2">
    <location>
        <begin position="725"/>
        <end position="741"/>
    </location>
</feature>
<accession>A0A484BXB1</accession>
<feature type="region of interest" description="Disordered" evidence="2">
    <location>
        <begin position="1032"/>
        <end position="1065"/>
    </location>
</feature>
<feature type="region of interest" description="Disordered" evidence="2">
    <location>
        <begin position="189"/>
        <end position="213"/>
    </location>
</feature>
<dbReference type="OrthoDB" id="7883902at2759"/>
<dbReference type="GO" id="GO:0003713">
    <property type="term" value="F:transcription coactivator activity"/>
    <property type="evidence" value="ECO:0007669"/>
    <property type="project" value="TreeGrafter"/>
</dbReference>
<feature type="compositionally biased region" description="Low complexity" evidence="2">
    <location>
        <begin position="233"/>
        <end position="243"/>
    </location>
</feature>
<evidence type="ECO:0000313" key="3">
    <source>
        <dbReference type="EMBL" id="TDG53468.1"/>
    </source>
</evidence>
<feature type="compositionally biased region" description="Polar residues" evidence="2">
    <location>
        <begin position="1044"/>
        <end position="1062"/>
    </location>
</feature>
<feature type="region of interest" description="Disordered" evidence="2">
    <location>
        <begin position="233"/>
        <end position="294"/>
    </location>
</feature>
<organism evidence="3 4">
    <name type="scientific">Drosophila navojoa</name>
    <name type="common">Fruit fly</name>
    <dbReference type="NCBI Taxonomy" id="7232"/>
    <lineage>
        <taxon>Eukaryota</taxon>
        <taxon>Metazoa</taxon>
        <taxon>Ecdysozoa</taxon>
        <taxon>Arthropoda</taxon>
        <taxon>Hexapoda</taxon>
        <taxon>Insecta</taxon>
        <taxon>Pterygota</taxon>
        <taxon>Neoptera</taxon>
        <taxon>Endopterygota</taxon>
        <taxon>Diptera</taxon>
        <taxon>Brachycera</taxon>
        <taxon>Muscomorpha</taxon>
        <taxon>Ephydroidea</taxon>
        <taxon>Drosophilidae</taxon>
        <taxon>Drosophila</taxon>
    </lineage>
</organism>
<evidence type="ECO:0000256" key="1">
    <source>
        <dbReference type="SAM" id="Coils"/>
    </source>
</evidence>
<evidence type="ECO:0000256" key="2">
    <source>
        <dbReference type="SAM" id="MobiDB-lite"/>
    </source>
</evidence>
<feature type="region of interest" description="Disordered" evidence="2">
    <location>
        <begin position="490"/>
        <end position="514"/>
    </location>
</feature>
<dbReference type="PANTHER" id="PTHR46007:SF12">
    <property type="entry name" value="C2H2-TYPE DOMAIN-CONTAINING PROTEIN-RELATED"/>
    <property type="match status" value="1"/>
</dbReference>
<dbReference type="GO" id="GO:0045944">
    <property type="term" value="P:positive regulation of transcription by RNA polymerase II"/>
    <property type="evidence" value="ECO:0007669"/>
    <property type="project" value="TreeGrafter"/>
</dbReference>
<comment type="caution">
    <text evidence="3">The sequence shown here is derived from an EMBL/GenBank/DDBJ whole genome shotgun (WGS) entry which is preliminary data.</text>
</comment>
<dbReference type="EMBL" id="LSRL02000001">
    <property type="protein sequence ID" value="TDG53468.1"/>
    <property type="molecule type" value="Genomic_DNA"/>
</dbReference>
<feature type="compositionally biased region" description="Basic and acidic residues" evidence="2">
    <location>
        <begin position="915"/>
        <end position="928"/>
    </location>
</feature>
<protein>
    <submittedName>
        <fullName evidence="3">Uncharacterized protein</fullName>
    </submittedName>
</protein>